<dbReference type="InterPro" id="IPR014757">
    <property type="entry name" value="Tscrpt_reg_IclR_C"/>
</dbReference>
<dbReference type="SUPFAM" id="SSF46785">
    <property type="entry name" value="Winged helix' DNA-binding domain"/>
    <property type="match status" value="1"/>
</dbReference>
<dbReference type="GO" id="GO:0045892">
    <property type="term" value="P:negative regulation of DNA-templated transcription"/>
    <property type="evidence" value="ECO:0007669"/>
    <property type="project" value="TreeGrafter"/>
</dbReference>
<evidence type="ECO:0000256" key="1">
    <source>
        <dbReference type="ARBA" id="ARBA00023015"/>
    </source>
</evidence>
<accession>A0A7Z2GKC4</accession>
<gene>
    <name evidence="7" type="ORF">FAZ98_16385</name>
</gene>
<dbReference type="InterPro" id="IPR036388">
    <property type="entry name" value="WH-like_DNA-bd_sf"/>
</dbReference>
<keyword evidence="1" id="KW-0805">Transcription regulation</keyword>
<protein>
    <submittedName>
        <fullName evidence="7">Helix-turn-helix domain-containing protein</fullName>
    </submittedName>
</protein>
<dbReference type="EMBL" id="CP046914">
    <property type="protein sequence ID" value="QGZ63376.1"/>
    <property type="molecule type" value="Genomic_DNA"/>
</dbReference>
<dbReference type="FunFam" id="1.10.10.10:FF:000056">
    <property type="entry name" value="IclR family transcriptional regulator"/>
    <property type="match status" value="1"/>
</dbReference>
<dbReference type="Pfam" id="PF01614">
    <property type="entry name" value="IclR_C"/>
    <property type="match status" value="1"/>
</dbReference>
<dbReference type="PANTHER" id="PTHR30136">
    <property type="entry name" value="HELIX-TURN-HELIX TRANSCRIPTIONAL REGULATOR, ICLR FAMILY"/>
    <property type="match status" value="1"/>
</dbReference>
<evidence type="ECO:0000313" key="7">
    <source>
        <dbReference type="EMBL" id="QGZ63376.1"/>
    </source>
</evidence>
<evidence type="ECO:0000256" key="3">
    <source>
        <dbReference type="ARBA" id="ARBA00023163"/>
    </source>
</evidence>
<dbReference type="InterPro" id="IPR036390">
    <property type="entry name" value="WH_DNA-bd_sf"/>
</dbReference>
<dbReference type="SMART" id="SM00346">
    <property type="entry name" value="HTH_ICLR"/>
    <property type="match status" value="1"/>
</dbReference>
<dbReference type="InterPro" id="IPR029016">
    <property type="entry name" value="GAF-like_dom_sf"/>
</dbReference>
<dbReference type="Gene3D" id="3.30.450.40">
    <property type="match status" value="1"/>
</dbReference>
<dbReference type="PANTHER" id="PTHR30136:SF34">
    <property type="entry name" value="TRANSCRIPTIONAL REGULATOR"/>
    <property type="match status" value="1"/>
</dbReference>
<feature type="compositionally biased region" description="Low complexity" evidence="4">
    <location>
        <begin position="26"/>
        <end position="39"/>
    </location>
</feature>
<dbReference type="SUPFAM" id="SSF55781">
    <property type="entry name" value="GAF domain-like"/>
    <property type="match status" value="1"/>
</dbReference>
<feature type="domain" description="IclR-ED" evidence="6">
    <location>
        <begin position="121"/>
        <end position="306"/>
    </location>
</feature>
<evidence type="ECO:0000259" key="5">
    <source>
        <dbReference type="PROSITE" id="PS51077"/>
    </source>
</evidence>
<dbReference type="Pfam" id="PF09339">
    <property type="entry name" value="HTH_IclR"/>
    <property type="match status" value="1"/>
</dbReference>
<organism evidence="7 8">
    <name type="scientific">Paraburkholderia acidisoli</name>
    <dbReference type="NCBI Taxonomy" id="2571748"/>
    <lineage>
        <taxon>Bacteria</taxon>
        <taxon>Pseudomonadati</taxon>
        <taxon>Pseudomonadota</taxon>
        <taxon>Betaproteobacteria</taxon>
        <taxon>Burkholderiales</taxon>
        <taxon>Burkholderiaceae</taxon>
        <taxon>Paraburkholderia</taxon>
    </lineage>
</organism>
<dbReference type="KEGG" id="pacs:FAZ98_16385"/>
<reference evidence="7 8" key="1">
    <citation type="submission" date="2019-12" db="EMBL/GenBank/DDBJ databases">
        <title>Paraburkholderia acidiphila 7Q-K02 sp. nov and Paraburkholderia acidisoli DHF22 sp. nov., two strains isolated from forest soil.</title>
        <authorList>
            <person name="Gao Z."/>
            <person name="Qiu L."/>
        </authorList>
    </citation>
    <scope>NUCLEOTIDE SEQUENCE [LARGE SCALE GENOMIC DNA]</scope>
    <source>
        <strain evidence="7 8">DHF22</strain>
    </source>
</reference>
<dbReference type="PROSITE" id="PS51077">
    <property type="entry name" value="HTH_ICLR"/>
    <property type="match status" value="1"/>
</dbReference>
<dbReference type="GO" id="GO:0003700">
    <property type="term" value="F:DNA-binding transcription factor activity"/>
    <property type="evidence" value="ECO:0007669"/>
    <property type="project" value="TreeGrafter"/>
</dbReference>
<sequence length="320" mass="34723">MARATTTGTAKRSAAEKASKLDEAETPGVGTPGVATPGAEGASGPESDEDSGASAYSVPGLERGLRILAEFSSREPVLGAPELSRRIGIPRTTTFRLLQTLESLGFLERAAGERSYRLGVAVLRLGFEYLSSLELTDFGQPILDRLRDDTGFSSHLLIRDERDVAFVARAQTRDSMFNSVKVHVGTRLPAHATVHGQVLMGDLTLADLRRLYPERELERYTERTPATVDDLYQRIRATAAQGYALSEASFERGISVISAPVRDHTGRIVAALSVTVPRSDIGDEERAPLVSRACQAALDLSARLNYRPRVDDPTLVYVNA</sequence>
<dbReference type="InterPro" id="IPR050707">
    <property type="entry name" value="HTH_MetabolicPath_Reg"/>
</dbReference>
<evidence type="ECO:0000313" key="8">
    <source>
        <dbReference type="Proteomes" id="UP000433577"/>
    </source>
</evidence>
<dbReference type="AlphaFoldDB" id="A0A7Z2GKC4"/>
<feature type="compositionally biased region" description="Basic and acidic residues" evidence="4">
    <location>
        <begin position="13"/>
        <end position="23"/>
    </location>
</feature>
<dbReference type="Proteomes" id="UP000433577">
    <property type="component" value="Chromosome 2"/>
</dbReference>
<evidence type="ECO:0000256" key="2">
    <source>
        <dbReference type="ARBA" id="ARBA00023125"/>
    </source>
</evidence>
<dbReference type="InterPro" id="IPR005471">
    <property type="entry name" value="Tscrpt_reg_IclR_N"/>
</dbReference>
<dbReference type="OrthoDB" id="9807558at2"/>
<name>A0A7Z2GKC4_9BURK</name>
<keyword evidence="3" id="KW-0804">Transcription</keyword>
<feature type="domain" description="HTH iclR-type" evidence="5">
    <location>
        <begin position="58"/>
        <end position="120"/>
    </location>
</feature>
<keyword evidence="2" id="KW-0238">DNA-binding</keyword>
<dbReference type="PROSITE" id="PS51078">
    <property type="entry name" value="ICLR_ED"/>
    <property type="match status" value="1"/>
</dbReference>
<proteinExistence type="predicted"/>
<feature type="compositionally biased region" description="Polar residues" evidence="4">
    <location>
        <begin position="1"/>
        <end position="10"/>
    </location>
</feature>
<dbReference type="GO" id="GO:0003677">
    <property type="term" value="F:DNA binding"/>
    <property type="evidence" value="ECO:0007669"/>
    <property type="project" value="UniProtKB-KW"/>
</dbReference>
<evidence type="ECO:0000256" key="4">
    <source>
        <dbReference type="SAM" id="MobiDB-lite"/>
    </source>
</evidence>
<dbReference type="Gene3D" id="1.10.10.10">
    <property type="entry name" value="Winged helix-like DNA-binding domain superfamily/Winged helix DNA-binding domain"/>
    <property type="match status" value="1"/>
</dbReference>
<dbReference type="RefSeq" id="WP_158952369.1">
    <property type="nucleotide sequence ID" value="NZ_CP046914.1"/>
</dbReference>
<evidence type="ECO:0000259" key="6">
    <source>
        <dbReference type="PROSITE" id="PS51078"/>
    </source>
</evidence>
<feature type="region of interest" description="Disordered" evidence="4">
    <location>
        <begin position="1"/>
        <end position="56"/>
    </location>
</feature>
<keyword evidence="8" id="KW-1185">Reference proteome</keyword>